<proteinExistence type="predicted"/>
<dbReference type="PANTHER" id="PTHR30451:SF5">
    <property type="entry name" value="SLR0019 PROTEIN"/>
    <property type="match status" value="1"/>
</dbReference>
<organism evidence="2 3">
    <name type="scientific">Paralcaligenes ureilyticus</name>
    <dbReference type="NCBI Taxonomy" id="627131"/>
    <lineage>
        <taxon>Bacteria</taxon>
        <taxon>Pseudomonadati</taxon>
        <taxon>Pseudomonadota</taxon>
        <taxon>Betaproteobacteria</taxon>
        <taxon>Burkholderiales</taxon>
        <taxon>Alcaligenaceae</taxon>
        <taxon>Paralcaligenes</taxon>
    </lineage>
</organism>
<sequence length="388" mass="41149">MAINSLGIKAIIGLGLLSCWAILARAQEGPGAAPVDDGGPSLSDLAPVRLYSVPNIAVEPPQPLPPAGAADDPASTTPVAGTAPDPSSSTTPDIDLEGAWRKHLPLYAPGAWRPMGVDVLAQDDPGGGDSAGNEHWTLGTHNWRYTRPNGVGLTLGNDLAAAPQWGNSARLGGVQLSDQLSKGNAAVGQWQYSAMVGALDYSPSTSEGGLTYGPAASSSVLRYGWSPQLTLESQVEWAPAMDTLGVGGTYDTRNWGVWKAGVAKASQDMQHGWRYQVGYEASVLDTLKLSWTNEQRSGGFADLSRYRDYSVDGGQTSNRWAATWPTGRWGDISGTYETVDTALGPSKQYIGLSQQFWLSPNLRVALKADHERIGGDYDVGLHFSIPIN</sequence>
<dbReference type="GO" id="GO:0009279">
    <property type="term" value="C:cell outer membrane"/>
    <property type="evidence" value="ECO:0007669"/>
    <property type="project" value="TreeGrafter"/>
</dbReference>
<dbReference type="InterPro" id="IPR000015">
    <property type="entry name" value="Fimb_usher"/>
</dbReference>
<keyword evidence="3" id="KW-1185">Reference proteome</keyword>
<feature type="compositionally biased region" description="Low complexity" evidence="1">
    <location>
        <begin position="67"/>
        <end position="78"/>
    </location>
</feature>
<evidence type="ECO:0000256" key="1">
    <source>
        <dbReference type="SAM" id="MobiDB-lite"/>
    </source>
</evidence>
<dbReference type="EMBL" id="SMAJ01000021">
    <property type="protein sequence ID" value="TCT01931.1"/>
    <property type="molecule type" value="Genomic_DNA"/>
</dbReference>
<feature type="region of interest" description="Disordered" evidence="1">
    <location>
        <begin position="57"/>
        <end position="95"/>
    </location>
</feature>
<name>A0A4R3LP39_9BURK</name>
<dbReference type="PANTHER" id="PTHR30451">
    <property type="entry name" value="OUTER MEMBRANE USHER PROTEIN"/>
    <property type="match status" value="1"/>
</dbReference>
<dbReference type="GO" id="GO:0009297">
    <property type="term" value="P:pilus assembly"/>
    <property type="evidence" value="ECO:0007669"/>
    <property type="project" value="InterPro"/>
</dbReference>
<evidence type="ECO:0008006" key="4">
    <source>
        <dbReference type="Google" id="ProtNLM"/>
    </source>
</evidence>
<reference evidence="2 3" key="1">
    <citation type="submission" date="2019-03" db="EMBL/GenBank/DDBJ databases">
        <title>Genomic Encyclopedia of Type Strains, Phase IV (KMG-IV): sequencing the most valuable type-strain genomes for metagenomic binning, comparative biology and taxonomic classification.</title>
        <authorList>
            <person name="Goeker M."/>
        </authorList>
    </citation>
    <scope>NUCLEOTIDE SEQUENCE [LARGE SCALE GENOMIC DNA]</scope>
    <source>
        <strain evidence="2 3">DSM 24591</strain>
    </source>
</reference>
<evidence type="ECO:0000313" key="3">
    <source>
        <dbReference type="Proteomes" id="UP000295525"/>
    </source>
</evidence>
<dbReference type="AlphaFoldDB" id="A0A4R3LP39"/>
<accession>A0A4R3LP39</accession>
<dbReference type="RefSeq" id="WP_132585475.1">
    <property type="nucleotide sequence ID" value="NZ_SMAJ01000021.1"/>
</dbReference>
<comment type="caution">
    <text evidence="2">The sequence shown here is derived from an EMBL/GenBank/DDBJ whole genome shotgun (WGS) entry which is preliminary data.</text>
</comment>
<gene>
    <name evidence="2" type="ORF">EDC26_12119</name>
</gene>
<dbReference type="GO" id="GO:0015473">
    <property type="term" value="F:fimbrial usher porin activity"/>
    <property type="evidence" value="ECO:0007669"/>
    <property type="project" value="InterPro"/>
</dbReference>
<dbReference type="Proteomes" id="UP000295525">
    <property type="component" value="Unassembled WGS sequence"/>
</dbReference>
<protein>
    <recommendedName>
        <fullName evidence="4">Transporter</fullName>
    </recommendedName>
</protein>
<evidence type="ECO:0000313" key="2">
    <source>
        <dbReference type="EMBL" id="TCT01931.1"/>
    </source>
</evidence>
<dbReference type="OrthoDB" id="8676179at2"/>